<protein>
    <submittedName>
        <fullName evidence="2">Efflux RND transporter permease subunit</fullName>
    </submittedName>
</protein>
<feature type="transmembrane region" description="Helical" evidence="1">
    <location>
        <begin position="885"/>
        <end position="909"/>
    </location>
</feature>
<feature type="transmembrane region" description="Helical" evidence="1">
    <location>
        <begin position="12"/>
        <end position="33"/>
    </location>
</feature>
<organism evidence="2 3">
    <name type="scientific">Mesobacillus zeae</name>
    <dbReference type="NCBI Taxonomy" id="1917180"/>
    <lineage>
        <taxon>Bacteria</taxon>
        <taxon>Bacillati</taxon>
        <taxon>Bacillota</taxon>
        <taxon>Bacilli</taxon>
        <taxon>Bacillales</taxon>
        <taxon>Bacillaceae</taxon>
        <taxon>Mesobacillus</taxon>
    </lineage>
</organism>
<dbReference type="AlphaFoldDB" id="A0A398AZK4"/>
<dbReference type="InterPro" id="IPR027463">
    <property type="entry name" value="AcrB_DN_DC_subdom"/>
</dbReference>
<dbReference type="SUPFAM" id="SSF82693">
    <property type="entry name" value="Multidrug efflux transporter AcrB pore domain, PN1, PN2, PC1 and PC2 subdomains"/>
    <property type="match status" value="2"/>
</dbReference>
<dbReference type="PANTHER" id="PTHR32063:SF0">
    <property type="entry name" value="SWARMING MOTILITY PROTEIN SWRC"/>
    <property type="match status" value="1"/>
</dbReference>
<feature type="transmembrane region" description="Helical" evidence="1">
    <location>
        <begin position="859"/>
        <end position="879"/>
    </location>
</feature>
<feature type="transmembrane region" description="Helical" evidence="1">
    <location>
        <begin position="423"/>
        <end position="448"/>
    </location>
</feature>
<dbReference type="InterPro" id="IPR001036">
    <property type="entry name" value="Acrflvin-R"/>
</dbReference>
<dbReference type="Proteomes" id="UP000265816">
    <property type="component" value="Unassembled WGS sequence"/>
</dbReference>
<dbReference type="PRINTS" id="PR00702">
    <property type="entry name" value="ACRIFLAVINRP"/>
</dbReference>
<evidence type="ECO:0000313" key="3">
    <source>
        <dbReference type="Proteomes" id="UP000265816"/>
    </source>
</evidence>
<reference evidence="2 3" key="1">
    <citation type="submission" date="2018-08" db="EMBL/GenBank/DDBJ databases">
        <title>Bacillus jemisoniae sp. nov., Bacillus chryseoplanitiae sp. nov., Bacillus resnikiae sp. nov., and Bacillus frankliniae sp. nov., isolated from Viking spacecraft and associated surfaces.</title>
        <authorList>
            <person name="Seuylemezian A."/>
            <person name="Vaishampayan P."/>
        </authorList>
    </citation>
    <scope>NUCLEOTIDE SEQUENCE [LARGE SCALE GENOMIC DNA]</scope>
    <source>
        <strain evidence="2 3">JJ-247</strain>
    </source>
</reference>
<dbReference type="GO" id="GO:0042910">
    <property type="term" value="F:xenobiotic transmembrane transporter activity"/>
    <property type="evidence" value="ECO:0007669"/>
    <property type="project" value="TreeGrafter"/>
</dbReference>
<dbReference type="Gene3D" id="3.30.70.1430">
    <property type="entry name" value="Multidrug efflux transporter AcrB pore domain"/>
    <property type="match status" value="2"/>
</dbReference>
<feature type="transmembrane region" description="Helical" evidence="1">
    <location>
        <begin position="376"/>
        <end position="403"/>
    </location>
</feature>
<dbReference type="OrthoDB" id="9757876at2"/>
<keyword evidence="1" id="KW-0812">Transmembrane</keyword>
<feature type="transmembrane region" description="Helical" evidence="1">
    <location>
        <begin position="930"/>
        <end position="949"/>
    </location>
</feature>
<dbReference type="Gene3D" id="3.30.2090.10">
    <property type="entry name" value="Multidrug efflux transporter AcrB TolC docking domain, DN and DC subdomains"/>
    <property type="match status" value="2"/>
</dbReference>
<dbReference type="Pfam" id="PF00873">
    <property type="entry name" value="ACR_tran"/>
    <property type="match status" value="1"/>
</dbReference>
<keyword evidence="3" id="KW-1185">Reference proteome</keyword>
<dbReference type="Gene3D" id="3.30.70.1440">
    <property type="entry name" value="Multidrug efflux transporter AcrB pore domain"/>
    <property type="match status" value="1"/>
</dbReference>
<sequence length="1012" mass="109338">MTWLTKWSFRNKAAVSLTTVLALVIGIISYFTLPMEFLPTADNPQVTVVVLGQGMDVETMADTVTTPIEKSVASVKGKRDVFSTTGDGFSKVDIHFEAETDMKQAKDNVQEALNGVELPEATNKPNVVQLNTDMIPIADISMTFEDGITKENIKLADEKILPALKEIKGVGNVSMFGKAVDEVSIHLDHEKLKQYNLPAQAVLGALKDQNIAASVGQKTIDGKASNIKVVGTLDSLDDLKDLPVLSGVKLGDVATLQKANQDANITRINGEDALLAIMTKDSNSNAVAIVKEVKKQAKDLSKKYDHANVTVFFSTADMVVTSVTSMVKEVLLGALFATIIILFFLRNIRSTFITIVSIPLSLCITLFLLAQSGITLNILTIGGVAVAVGRLVDDSIVVIENIFRRMQHEKFSVQLVIEATKEVASAITSSTLTTVAVFLPLGLVGAGLKDFLLPFALTVTYSLLSSLLVALTVVPIMSAGLLKNAKLPKHRTPKRYVSMLQWSLNHKWVILLASALLFLGSIGAYLGIPKGAVDSSDAELVNVSLDYPNETPMEEVRKNTLKFEEFLLAQDEPKSLYTQLGNSTDAAQFGSVESPTKASFTIVMKKGADAQEFIDKVNEQKNDYPKAELAANSGSLTGGSSTAITIDVVGDRMSDIESTATSIEKEIKDIEGVEKVETNQEEKKPVYTFNVDSTVAKPGEVSQQLGMLLNRMPVGSVTLDGINTPVFMEPVLNPGSEQDLEGIMISAGQDLVPITSVAKLKVENKSTQVLHKDGEPYLRVQATVDPKQLSDISKEINSKIHGTKQEEGIDVPDNVEVMVGGASVQQADDFTDLFITMITSIGIVYLIMVITFKTLRAPLAILFSLPLAAIGAILGLLVSRIPVDITALLGALMLIGIVVTNAIVLIDRVKQNEEMMIMREAILEAAATRIRPILMTAIATICAMLPLLFKKAEMGSLVSQSLAIVVIGGLAVSTLLTLIVIPVIYELFHFKKSKKQRISQVKAHPGEEHVSR</sequence>
<name>A0A398AZK4_9BACI</name>
<proteinExistence type="predicted"/>
<keyword evidence="1" id="KW-1133">Transmembrane helix</keyword>
<feature type="transmembrane region" description="Helical" evidence="1">
    <location>
        <begin position="352"/>
        <end position="370"/>
    </location>
</feature>
<evidence type="ECO:0000256" key="1">
    <source>
        <dbReference type="SAM" id="Phobius"/>
    </source>
</evidence>
<evidence type="ECO:0000313" key="2">
    <source>
        <dbReference type="EMBL" id="RID82911.1"/>
    </source>
</evidence>
<keyword evidence="1" id="KW-0472">Membrane</keyword>
<dbReference type="RefSeq" id="WP_119114182.1">
    <property type="nucleotide sequence ID" value="NZ_CBCSEO010000027.1"/>
</dbReference>
<dbReference type="Gene3D" id="1.20.1640.10">
    <property type="entry name" value="Multidrug efflux transporter AcrB transmembrane domain"/>
    <property type="match status" value="2"/>
</dbReference>
<feature type="transmembrane region" description="Helical" evidence="1">
    <location>
        <begin position="508"/>
        <end position="528"/>
    </location>
</feature>
<dbReference type="SUPFAM" id="SSF82866">
    <property type="entry name" value="Multidrug efflux transporter AcrB transmembrane domain"/>
    <property type="match status" value="2"/>
</dbReference>
<accession>A0A398AZK4</accession>
<feature type="transmembrane region" description="Helical" evidence="1">
    <location>
        <begin position="460"/>
        <end position="482"/>
    </location>
</feature>
<dbReference type="EMBL" id="QWVT01000030">
    <property type="protein sequence ID" value="RID82911.1"/>
    <property type="molecule type" value="Genomic_DNA"/>
</dbReference>
<comment type="caution">
    <text evidence="2">The sequence shown here is derived from an EMBL/GenBank/DDBJ whole genome shotgun (WGS) entry which is preliminary data.</text>
</comment>
<dbReference type="Gene3D" id="3.30.70.1320">
    <property type="entry name" value="Multidrug efflux transporter AcrB pore domain like"/>
    <property type="match status" value="1"/>
</dbReference>
<dbReference type="GO" id="GO:0005886">
    <property type="term" value="C:plasma membrane"/>
    <property type="evidence" value="ECO:0007669"/>
    <property type="project" value="TreeGrafter"/>
</dbReference>
<dbReference type="SUPFAM" id="SSF82714">
    <property type="entry name" value="Multidrug efflux transporter AcrB TolC docking domain, DN and DC subdomains"/>
    <property type="match status" value="1"/>
</dbReference>
<gene>
    <name evidence="2" type="ORF">D1970_17615</name>
</gene>
<dbReference type="PANTHER" id="PTHR32063">
    <property type="match status" value="1"/>
</dbReference>
<feature type="transmembrane region" description="Helical" evidence="1">
    <location>
        <begin position="961"/>
        <end position="988"/>
    </location>
</feature>
<feature type="transmembrane region" description="Helical" evidence="1">
    <location>
        <begin position="326"/>
        <end position="345"/>
    </location>
</feature>
<feature type="transmembrane region" description="Helical" evidence="1">
    <location>
        <begin position="833"/>
        <end position="852"/>
    </location>
</feature>